<feature type="binding site" description="axial binding residue" evidence="12">
    <location>
        <position position="328"/>
    </location>
    <ligand>
        <name>heme</name>
        <dbReference type="ChEBI" id="CHEBI:30413"/>
    </ligand>
    <ligandPart>
        <name>Fe</name>
        <dbReference type="ChEBI" id="CHEBI:18248"/>
    </ligandPart>
</feature>
<organism evidence="13 14">
    <name type="scientific">Ahrensia marina</name>
    <dbReference type="NCBI Taxonomy" id="1514904"/>
    <lineage>
        <taxon>Bacteria</taxon>
        <taxon>Pseudomonadati</taxon>
        <taxon>Pseudomonadota</taxon>
        <taxon>Alphaproteobacteria</taxon>
        <taxon>Hyphomicrobiales</taxon>
        <taxon>Ahrensiaceae</taxon>
        <taxon>Ahrensia</taxon>
    </lineage>
</organism>
<evidence type="ECO:0000256" key="12">
    <source>
        <dbReference type="HAMAP-Rule" id="MF_01665"/>
    </source>
</evidence>
<dbReference type="Pfam" id="PF02628">
    <property type="entry name" value="COX15-CtaA"/>
    <property type="match status" value="1"/>
</dbReference>
<dbReference type="GO" id="GO:0046872">
    <property type="term" value="F:metal ion binding"/>
    <property type="evidence" value="ECO:0007669"/>
    <property type="project" value="UniProtKB-KW"/>
</dbReference>
<protein>
    <recommendedName>
        <fullName evidence="12">Heme A synthase</fullName>
        <shortName evidence="12">HAS</shortName>
        <ecNumber evidence="12">1.17.99.9</ecNumber>
    </recommendedName>
    <alternativeName>
        <fullName evidence="12">Cytochrome aa3-controlling protein</fullName>
    </alternativeName>
</protein>
<dbReference type="PANTHER" id="PTHR23289:SF2">
    <property type="entry name" value="CYTOCHROME C OXIDASE ASSEMBLY PROTEIN COX15 HOMOLOG"/>
    <property type="match status" value="1"/>
</dbReference>
<feature type="transmembrane region" description="Helical" evidence="12">
    <location>
        <begin position="21"/>
        <end position="40"/>
    </location>
</feature>
<keyword evidence="12" id="KW-1003">Cell membrane</keyword>
<comment type="subunit">
    <text evidence="12">Interacts with CtaB.</text>
</comment>
<sequence length="364" mass="40695">MSNAANTDLTRELKNRKMVRQWLYFTALMLLCLVVVGGATRLTDSGLSITEWKPIHGVIPPLSDAAWEEELQKYRQIPEYQLINKGMSMDEFKFIFWWEWAHRFLARSLGLVFALPLAFFWVTGRLDSRIKKPLLGLLALGGLQGFIGWWMVTSGLSERVDVSHYRLATHLCMAALILGLIIWVARGIAPHRDDLPPTAKSSYAGAALAVLIFIQIYLGALVAGMDAGLVFNEWPKMGEGYFPSVMWEASLGWLNVVENPAIVQFVHRTGAYVVLAAVLLHAITCWRWAPGSTHAWRATILLLLVIGQAVVGILTLLTLVQLDWALVHQGLAFIVLAFAVAHWRGLVGPLPLKDGRDHTHEVRF</sequence>
<reference evidence="13 14" key="1">
    <citation type="submission" date="2015-01" db="EMBL/GenBank/DDBJ databases">
        <title>Ahrensia donghaiensis sp. nov., a novel dimethylsulphoniopropionate-cleavage bacterium isolated from seawater and emended descriptions of the genus Ahrensia and Ahrensia kielensis.</title>
        <authorList>
            <person name="Liu J."/>
        </authorList>
    </citation>
    <scope>NUCLEOTIDE SEQUENCE [LARGE SCALE GENOMIC DNA]</scope>
    <source>
        <strain evidence="13 14">LZD062</strain>
    </source>
</reference>
<feature type="transmembrane region" description="Helical" evidence="12">
    <location>
        <begin position="269"/>
        <end position="289"/>
    </location>
</feature>
<dbReference type="PANTHER" id="PTHR23289">
    <property type="entry name" value="CYTOCHROME C OXIDASE ASSEMBLY PROTEIN COX15"/>
    <property type="match status" value="1"/>
</dbReference>
<comment type="pathway">
    <text evidence="10 12">Porphyrin-containing compound metabolism; heme A biosynthesis; heme A from heme O: step 1/1.</text>
</comment>
<dbReference type="UniPathway" id="UPA00269">
    <property type="reaction ID" value="UER00713"/>
</dbReference>
<evidence type="ECO:0000256" key="8">
    <source>
        <dbReference type="ARBA" id="ARBA00023133"/>
    </source>
</evidence>
<keyword evidence="5 12" id="KW-1133">Transmembrane helix</keyword>
<evidence type="ECO:0000256" key="6">
    <source>
        <dbReference type="ARBA" id="ARBA00023002"/>
    </source>
</evidence>
<feature type="transmembrane region" description="Helical" evidence="12">
    <location>
        <begin position="134"/>
        <end position="152"/>
    </location>
</feature>
<comment type="function">
    <text evidence="12">Catalyzes the conversion of heme O to heme A by two successive hydroxylations of the methyl group at C8. The first hydroxylation forms heme I, the second hydroxylation results in an unstable dihydroxymethyl group, which spontaneously dehydrates, resulting in the formyl group of heme A.</text>
</comment>
<evidence type="ECO:0000313" key="14">
    <source>
        <dbReference type="Proteomes" id="UP000038011"/>
    </source>
</evidence>
<evidence type="ECO:0000256" key="11">
    <source>
        <dbReference type="ARBA" id="ARBA00048044"/>
    </source>
</evidence>
<evidence type="ECO:0000256" key="10">
    <source>
        <dbReference type="ARBA" id="ARBA00044501"/>
    </source>
</evidence>
<dbReference type="EC" id="1.17.99.9" evidence="12"/>
<evidence type="ECO:0000256" key="4">
    <source>
        <dbReference type="ARBA" id="ARBA00022723"/>
    </source>
</evidence>
<dbReference type="PATRIC" id="fig|1514904.3.peg.3388"/>
<keyword evidence="7 12" id="KW-0408">Iron</keyword>
<evidence type="ECO:0000256" key="9">
    <source>
        <dbReference type="ARBA" id="ARBA00023136"/>
    </source>
</evidence>
<feature type="transmembrane region" description="Helical" evidence="12">
    <location>
        <begin position="167"/>
        <end position="189"/>
    </location>
</feature>
<name>A0A0M9GN89_9HYPH</name>
<accession>A0A0M9GN89</accession>
<comment type="catalytic activity">
    <reaction evidence="11">
        <text>Fe(II)-heme o + 2 A + H2O = Fe(II)-heme a + 2 AH2</text>
        <dbReference type="Rhea" id="RHEA:63388"/>
        <dbReference type="ChEBI" id="CHEBI:13193"/>
        <dbReference type="ChEBI" id="CHEBI:15377"/>
        <dbReference type="ChEBI" id="CHEBI:17499"/>
        <dbReference type="ChEBI" id="CHEBI:60530"/>
        <dbReference type="ChEBI" id="CHEBI:61715"/>
        <dbReference type="EC" id="1.17.99.9"/>
    </reaction>
    <physiologicalReaction direction="left-to-right" evidence="11">
        <dbReference type="Rhea" id="RHEA:63389"/>
    </physiologicalReaction>
</comment>
<dbReference type="GO" id="GO:0006784">
    <property type="term" value="P:heme A biosynthetic process"/>
    <property type="evidence" value="ECO:0007669"/>
    <property type="project" value="UniProtKB-UniRule"/>
</dbReference>
<dbReference type="InterPro" id="IPR023754">
    <property type="entry name" value="HemeA_Synthase_type2"/>
</dbReference>
<comment type="cofactor">
    <cofactor evidence="1 12">
        <name>heme b</name>
        <dbReference type="ChEBI" id="CHEBI:60344"/>
    </cofactor>
</comment>
<feature type="transmembrane region" description="Helical" evidence="12">
    <location>
        <begin position="295"/>
        <end position="317"/>
    </location>
</feature>
<feature type="transmembrane region" description="Helical" evidence="12">
    <location>
        <begin position="324"/>
        <end position="343"/>
    </location>
</feature>
<dbReference type="GO" id="GO:0005886">
    <property type="term" value="C:plasma membrane"/>
    <property type="evidence" value="ECO:0007669"/>
    <property type="project" value="UniProtKB-SubCell"/>
</dbReference>
<keyword evidence="14" id="KW-1185">Reference proteome</keyword>
<proteinExistence type="inferred from homology"/>
<feature type="transmembrane region" description="Helical" evidence="12">
    <location>
        <begin position="104"/>
        <end position="122"/>
    </location>
</feature>
<comment type="subcellular location">
    <subcellularLocation>
        <location evidence="12">Cell membrane</location>
        <topology evidence="12">Multi-pass membrane protein</topology>
    </subcellularLocation>
    <subcellularLocation>
        <location evidence="2">Membrane</location>
        <topology evidence="2">Multi-pass membrane protein</topology>
    </subcellularLocation>
</comment>
<dbReference type="Proteomes" id="UP000038011">
    <property type="component" value="Unassembled WGS sequence"/>
</dbReference>
<evidence type="ECO:0000256" key="3">
    <source>
        <dbReference type="ARBA" id="ARBA00022692"/>
    </source>
</evidence>
<feature type="transmembrane region" description="Helical" evidence="12">
    <location>
        <begin position="201"/>
        <end position="220"/>
    </location>
</feature>
<dbReference type="STRING" id="1514904.SU32_06775"/>
<evidence type="ECO:0000256" key="5">
    <source>
        <dbReference type="ARBA" id="ARBA00022989"/>
    </source>
</evidence>
<evidence type="ECO:0000256" key="1">
    <source>
        <dbReference type="ARBA" id="ARBA00001970"/>
    </source>
</evidence>
<feature type="binding site" description="axial binding residue" evidence="12">
    <location>
        <position position="267"/>
    </location>
    <ligand>
        <name>heme</name>
        <dbReference type="ChEBI" id="CHEBI:30413"/>
    </ligand>
    <ligandPart>
        <name>Fe</name>
        <dbReference type="ChEBI" id="CHEBI:18248"/>
    </ligandPart>
</feature>
<comment type="caution">
    <text evidence="13">The sequence shown here is derived from an EMBL/GenBank/DDBJ whole genome shotgun (WGS) entry which is preliminary data.</text>
</comment>
<keyword evidence="6 12" id="KW-0560">Oxidoreductase</keyword>
<dbReference type="HAMAP" id="MF_01665">
    <property type="entry name" value="HemeA_synth_type2"/>
    <property type="match status" value="1"/>
</dbReference>
<evidence type="ECO:0000256" key="2">
    <source>
        <dbReference type="ARBA" id="ARBA00004141"/>
    </source>
</evidence>
<dbReference type="OrthoDB" id="9793156at2"/>
<evidence type="ECO:0000256" key="7">
    <source>
        <dbReference type="ARBA" id="ARBA00023004"/>
    </source>
</evidence>
<dbReference type="EMBL" id="JXMU01000008">
    <property type="protein sequence ID" value="KPB01770.1"/>
    <property type="molecule type" value="Genomic_DNA"/>
</dbReference>
<dbReference type="AlphaFoldDB" id="A0A0M9GN89"/>
<keyword evidence="3 12" id="KW-0812">Transmembrane</keyword>
<dbReference type="InterPro" id="IPR003780">
    <property type="entry name" value="COX15/CtaA_fam"/>
</dbReference>
<gene>
    <name evidence="12" type="primary">ctaA</name>
    <name evidence="13" type="ORF">SU32_06775</name>
</gene>
<dbReference type="GO" id="GO:0120547">
    <property type="term" value="F:heme A synthase activity"/>
    <property type="evidence" value="ECO:0007669"/>
    <property type="project" value="UniProtKB-EC"/>
</dbReference>
<dbReference type="RefSeq" id="WP_053998598.1">
    <property type="nucleotide sequence ID" value="NZ_JXMU01000008.1"/>
</dbReference>
<comment type="similarity">
    <text evidence="12">Belongs to the COX15/CtaA family. Type 2 subfamily.</text>
</comment>
<evidence type="ECO:0000313" key="13">
    <source>
        <dbReference type="EMBL" id="KPB01770.1"/>
    </source>
</evidence>
<keyword evidence="4 12" id="KW-0479">Metal-binding</keyword>
<keyword evidence="9 12" id="KW-0472">Membrane</keyword>
<keyword evidence="8 12" id="KW-0350">Heme biosynthesis</keyword>